<dbReference type="EMBL" id="JARGEI010000008">
    <property type="protein sequence ID" value="KAJ8727567.1"/>
    <property type="molecule type" value="Genomic_DNA"/>
</dbReference>
<evidence type="ECO:0000256" key="7">
    <source>
        <dbReference type="PIRSR" id="PIRSR628651-50"/>
    </source>
</evidence>
<feature type="site" description="Histone H3K4me3 binding" evidence="7">
    <location>
        <position position="57"/>
    </location>
</feature>
<evidence type="ECO:0000313" key="9">
    <source>
        <dbReference type="EMBL" id="KAJ8727567.1"/>
    </source>
</evidence>
<dbReference type="Gene3D" id="3.30.40.10">
    <property type="entry name" value="Zinc/RING finger domain, C3HC4 (zinc finger)"/>
    <property type="match status" value="1"/>
</dbReference>
<sequence>MVVVVTHLQQGAPIKPCSLKRWQYAVHECHVLPIYEVLQDDLPSEDSPGNLEKEADYCYCRKFVADAQMIGCDGPYGMRQWYHFACVGITTPSKGKWVCPNCDETEEKTGDF</sequence>
<dbReference type="SUPFAM" id="SSF57903">
    <property type="entry name" value="FYVE/PHD zinc finger"/>
    <property type="match status" value="1"/>
</dbReference>
<evidence type="ECO:0000256" key="1">
    <source>
        <dbReference type="ARBA" id="ARBA00004123"/>
    </source>
</evidence>
<proteinExistence type="inferred from homology"/>
<evidence type="ECO:0000256" key="6">
    <source>
        <dbReference type="ARBA" id="ARBA00023242"/>
    </source>
</evidence>
<dbReference type="InterPro" id="IPR001965">
    <property type="entry name" value="Znf_PHD"/>
</dbReference>
<dbReference type="InterPro" id="IPR011011">
    <property type="entry name" value="Znf_FYVE_PHD"/>
</dbReference>
<keyword evidence="10" id="KW-1185">Reference proteome</keyword>
<dbReference type="Pfam" id="PF00628">
    <property type="entry name" value="PHD"/>
    <property type="match status" value="1"/>
</dbReference>
<keyword evidence="4" id="KW-0863">Zinc-finger</keyword>
<evidence type="ECO:0000256" key="4">
    <source>
        <dbReference type="ARBA" id="ARBA00022771"/>
    </source>
</evidence>
<dbReference type="InterPro" id="IPR019787">
    <property type="entry name" value="Znf_PHD-finger"/>
</dbReference>
<accession>A0AAD7YVF3</accession>
<dbReference type="PANTHER" id="PTHR10333">
    <property type="entry name" value="INHIBITOR OF GROWTH PROTEIN"/>
    <property type="match status" value="1"/>
</dbReference>
<comment type="subcellular location">
    <subcellularLocation>
        <location evidence="1">Nucleus</location>
    </subcellularLocation>
</comment>
<protein>
    <recommendedName>
        <fullName evidence="8">Zinc finger PHD-type domain-containing protein</fullName>
    </recommendedName>
</protein>
<evidence type="ECO:0000259" key="8">
    <source>
        <dbReference type="SMART" id="SM00249"/>
    </source>
</evidence>
<comment type="similarity">
    <text evidence="2">Belongs to the ING family.</text>
</comment>
<dbReference type="Proteomes" id="UP001231518">
    <property type="component" value="Chromosome 11"/>
</dbReference>
<evidence type="ECO:0000256" key="2">
    <source>
        <dbReference type="ARBA" id="ARBA00010210"/>
    </source>
</evidence>
<feature type="site" description="Histone H3K4me3 binding" evidence="7">
    <location>
        <position position="81"/>
    </location>
</feature>
<keyword evidence="5" id="KW-0862">Zinc</keyword>
<comment type="caution">
    <text evidence="9">The sequence shown here is derived from an EMBL/GenBank/DDBJ whole genome shotgun (WGS) entry which is preliminary data.</text>
</comment>
<organism evidence="9 10">
    <name type="scientific">Mythimna separata</name>
    <name type="common">Oriental armyworm</name>
    <name type="synonym">Pseudaletia separata</name>
    <dbReference type="NCBI Taxonomy" id="271217"/>
    <lineage>
        <taxon>Eukaryota</taxon>
        <taxon>Metazoa</taxon>
        <taxon>Ecdysozoa</taxon>
        <taxon>Arthropoda</taxon>
        <taxon>Hexapoda</taxon>
        <taxon>Insecta</taxon>
        <taxon>Pterygota</taxon>
        <taxon>Neoptera</taxon>
        <taxon>Endopterygota</taxon>
        <taxon>Lepidoptera</taxon>
        <taxon>Glossata</taxon>
        <taxon>Ditrysia</taxon>
        <taxon>Noctuoidea</taxon>
        <taxon>Noctuidae</taxon>
        <taxon>Noctuinae</taxon>
        <taxon>Hadenini</taxon>
        <taxon>Mythimna</taxon>
    </lineage>
</organism>
<keyword evidence="6" id="KW-0539">Nucleus</keyword>
<dbReference type="GO" id="GO:0005634">
    <property type="term" value="C:nucleus"/>
    <property type="evidence" value="ECO:0007669"/>
    <property type="project" value="UniProtKB-SubCell"/>
</dbReference>
<gene>
    <name evidence="9" type="ORF">PYW07_001686</name>
</gene>
<feature type="site" description="Histone H3K4me3 binding" evidence="7">
    <location>
        <position position="69"/>
    </location>
</feature>
<name>A0AAD7YVF3_MYTSE</name>
<dbReference type="InterPro" id="IPR028651">
    <property type="entry name" value="ING_fam"/>
</dbReference>
<dbReference type="GO" id="GO:0008270">
    <property type="term" value="F:zinc ion binding"/>
    <property type="evidence" value="ECO:0007669"/>
    <property type="project" value="UniProtKB-KW"/>
</dbReference>
<feature type="domain" description="Zinc finger PHD-type" evidence="8">
    <location>
        <begin position="57"/>
        <end position="103"/>
    </location>
</feature>
<evidence type="ECO:0000256" key="5">
    <source>
        <dbReference type="ARBA" id="ARBA00022833"/>
    </source>
</evidence>
<dbReference type="SMART" id="SM00249">
    <property type="entry name" value="PHD"/>
    <property type="match status" value="1"/>
</dbReference>
<evidence type="ECO:0000256" key="3">
    <source>
        <dbReference type="ARBA" id="ARBA00022723"/>
    </source>
</evidence>
<dbReference type="InterPro" id="IPR013083">
    <property type="entry name" value="Znf_RING/FYVE/PHD"/>
</dbReference>
<keyword evidence="3" id="KW-0479">Metal-binding</keyword>
<evidence type="ECO:0000313" key="10">
    <source>
        <dbReference type="Proteomes" id="UP001231518"/>
    </source>
</evidence>
<feature type="site" description="Histone H3K4me3 binding" evidence="7">
    <location>
        <position position="73"/>
    </location>
</feature>
<dbReference type="AlphaFoldDB" id="A0AAD7YVF3"/>
<reference evidence="9" key="1">
    <citation type="submission" date="2023-03" db="EMBL/GenBank/DDBJ databases">
        <title>Chromosome-level genomes of two armyworms, Mythimna separata and Mythimna loreyi, provide insights into the biosynthesis and reception of sex pheromones.</title>
        <authorList>
            <person name="Zhao H."/>
        </authorList>
    </citation>
    <scope>NUCLEOTIDE SEQUENCE</scope>
    <source>
        <strain evidence="9">BeijingLab</strain>
        <tissue evidence="9">Pupa</tissue>
    </source>
</reference>